<dbReference type="EMBL" id="CAKOFQ010007535">
    <property type="protein sequence ID" value="CAH2003266.1"/>
    <property type="molecule type" value="Genomic_DNA"/>
</dbReference>
<feature type="compositionally biased region" description="Basic and acidic residues" evidence="1">
    <location>
        <begin position="1"/>
        <end position="10"/>
    </location>
</feature>
<accession>A0A9P0LYQ0</accession>
<gene>
    <name evidence="2" type="ORF">ACAOBT_LOCUS27310</name>
</gene>
<name>A0A9P0LYQ0_ACAOB</name>
<protein>
    <submittedName>
        <fullName evidence="2">Uncharacterized protein</fullName>
    </submittedName>
</protein>
<evidence type="ECO:0000256" key="1">
    <source>
        <dbReference type="SAM" id="MobiDB-lite"/>
    </source>
</evidence>
<evidence type="ECO:0000313" key="2">
    <source>
        <dbReference type="EMBL" id="CAH2003266.1"/>
    </source>
</evidence>
<organism evidence="2 3">
    <name type="scientific">Acanthoscelides obtectus</name>
    <name type="common">Bean weevil</name>
    <name type="synonym">Bruchus obtectus</name>
    <dbReference type="NCBI Taxonomy" id="200917"/>
    <lineage>
        <taxon>Eukaryota</taxon>
        <taxon>Metazoa</taxon>
        <taxon>Ecdysozoa</taxon>
        <taxon>Arthropoda</taxon>
        <taxon>Hexapoda</taxon>
        <taxon>Insecta</taxon>
        <taxon>Pterygota</taxon>
        <taxon>Neoptera</taxon>
        <taxon>Endopterygota</taxon>
        <taxon>Coleoptera</taxon>
        <taxon>Polyphaga</taxon>
        <taxon>Cucujiformia</taxon>
        <taxon>Chrysomeloidea</taxon>
        <taxon>Chrysomelidae</taxon>
        <taxon>Bruchinae</taxon>
        <taxon>Bruchini</taxon>
        <taxon>Acanthoscelides</taxon>
    </lineage>
</organism>
<sequence>MSELHIEKCNKLPSEGNRSRKKVKTPSKREHAKRNRYSAKLLAAFQKCGHVEWRHPYMSHFAVTGDISPSPPHLCQIEMRTLTFLYPRVGL</sequence>
<comment type="caution">
    <text evidence="2">The sequence shown here is derived from an EMBL/GenBank/DDBJ whole genome shotgun (WGS) entry which is preliminary data.</text>
</comment>
<keyword evidence="3" id="KW-1185">Reference proteome</keyword>
<feature type="compositionally biased region" description="Basic residues" evidence="1">
    <location>
        <begin position="19"/>
        <end position="33"/>
    </location>
</feature>
<dbReference type="AlphaFoldDB" id="A0A9P0LYQ0"/>
<proteinExistence type="predicted"/>
<feature type="region of interest" description="Disordered" evidence="1">
    <location>
        <begin position="1"/>
        <end position="33"/>
    </location>
</feature>
<reference evidence="2" key="1">
    <citation type="submission" date="2022-03" db="EMBL/GenBank/DDBJ databases">
        <authorList>
            <person name="Sayadi A."/>
        </authorList>
    </citation>
    <scope>NUCLEOTIDE SEQUENCE</scope>
</reference>
<evidence type="ECO:0000313" key="3">
    <source>
        <dbReference type="Proteomes" id="UP001152888"/>
    </source>
</evidence>
<dbReference type="Proteomes" id="UP001152888">
    <property type="component" value="Unassembled WGS sequence"/>
</dbReference>